<keyword evidence="6" id="KW-0808">Transferase</keyword>
<dbReference type="Pfam" id="PF02518">
    <property type="entry name" value="HATPase_c"/>
    <property type="match status" value="1"/>
</dbReference>
<dbReference type="InterPro" id="IPR003594">
    <property type="entry name" value="HATPase_dom"/>
</dbReference>
<dbReference type="HOGENOM" id="CLU_023354_0_0_4"/>
<dbReference type="eggNOG" id="COG1639">
    <property type="taxonomic scope" value="Bacteria"/>
</dbReference>
<dbReference type="InterPro" id="IPR003661">
    <property type="entry name" value="HisK_dim/P_dom"/>
</dbReference>
<evidence type="ECO:0000256" key="2">
    <source>
        <dbReference type="ARBA" id="ARBA00012438"/>
    </source>
</evidence>
<gene>
    <name evidence="6" type="ordered locus">Rfer_2486</name>
</gene>
<evidence type="ECO:0000256" key="1">
    <source>
        <dbReference type="ARBA" id="ARBA00000085"/>
    </source>
</evidence>
<dbReference type="Gene3D" id="3.30.450.40">
    <property type="match status" value="1"/>
</dbReference>
<dbReference type="EC" id="2.7.13.3" evidence="2"/>
<dbReference type="STRING" id="338969.Rfer_2486"/>
<comment type="catalytic activity">
    <reaction evidence="1">
        <text>ATP + protein L-histidine = ADP + protein N-phospho-L-histidine.</text>
        <dbReference type="EC" id="2.7.13.3"/>
    </reaction>
</comment>
<dbReference type="Gene3D" id="3.30.565.10">
    <property type="entry name" value="Histidine kinase-like ATPase, C-terminal domain"/>
    <property type="match status" value="1"/>
</dbReference>
<dbReference type="Gene3D" id="1.10.287.130">
    <property type="match status" value="1"/>
</dbReference>
<dbReference type="CDD" id="cd00077">
    <property type="entry name" value="HDc"/>
    <property type="match status" value="1"/>
</dbReference>
<evidence type="ECO:0000256" key="3">
    <source>
        <dbReference type="ARBA" id="ARBA00022553"/>
    </source>
</evidence>
<proteinExistence type="predicted"/>
<dbReference type="KEGG" id="rfr:Rfer_2486"/>
<name>Q21VK0_ALBFT</name>
<dbReference type="PANTHER" id="PTHR33525:SF5">
    <property type="entry name" value="TWO COMPONENT SIGNAL TRANSDUCTION SYSTEM RESPONSE REGULATOR"/>
    <property type="match status" value="1"/>
</dbReference>
<dbReference type="Proteomes" id="UP000008332">
    <property type="component" value="Chromosome"/>
</dbReference>
<dbReference type="InterPro" id="IPR036890">
    <property type="entry name" value="HATPase_C_sf"/>
</dbReference>
<dbReference type="InterPro" id="IPR052340">
    <property type="entry name" value="RNase_Y/CdgJ"/>
</dbReference>
<dbReference type="PROSITE" id="PS50109">
    <property type="entry name" value="HIS_KIN"/>
    <property type="match status" value="1"/>
</dbReference>
<evidence type="ECO:0000259" key="4">
    <source>
        <dbReference type="PROSITE" id="PS50109"/>
    </source>
</evidence>
<keyword evidence="7" id="KW-1185">Reference proteome</keyword>
<evidence type="ECO:0000313" key="6">
    <source>
        <dbReference type="EMBL" id="ABD70203.1"/>
    </source>
</evidence>
<dbReference type="AlphaFoldDB" id="Q21VK0"/>
<protein>
    <recommendedName>
        <fullName evidence="2">histidine kinase</fullName>
        <ecNumber evidence="2">2.7.13.3</ecNumber>
    </recommendedName>
</protein>
<dbReference type="InterPro" id="IPR005467">
    <property type="entry name" value="His_kinase_dom"/>
</dbReference>
<dbReference type="Pfam" id="PF08668">
    <property type="entry name" value="HDOD"/>
    <property type="match status" value="1"/>
</dbReference>
<keyword evidence="3" id="KW-0597">Phosphoprotein</keyword>
<dbReference type="EMBL" id="CP000267">
    <property type="protein sequence ID" value="ABD70203.1"/>
    <property type="molecule type" value="Genomic_DNA"/>
</dbReference>
<dbReference type="CDD" id="cd00082">
    <property type="entry name" value="HisKA"/>
    <property type="match status" value="1"/>
</dbReference>
<evidence type="ECO:0000259" key="5">
    <source>
        <dbReference type="PROSITE" id="PS51833"/>
    </source>
</evidence>
<feature type="domain" description="HDOD" evidence="5">
    <location>
        <begin position="17"/>
        <end position="211"/>
    </location>
</feature>
<dbReference type="OrthoDB" id="9797768at2"/>
<dbReference type="eggNOG" id="COG4191">
    <property type="taxonomic scope" value="Bacteria"/>
</dbReference>
<dbReference type="SUPFAM" id="SSF55781">
    <property type="entry name" value="GAF domain-like"/>
    <property type="match status" value="1"/>
</dbReference>
<dbReference type="SMART" id="SM00387">
    <property type="entry name" value="HATPase_c"/>
    <property type="match status" value="1"/>
</dbReference>
<dbReference type="PANTHER" id="PTHR33525">
    <property type="match status" value="1"/>
</dbReference>
<dbReference type="InterPro" id="IPR004358">
    <property type="entry name" value="Sig_transdc_His_kin-like_C"/>
</dbReference>
<dbReference type="PROSITE" id="PS51833">
    <property type="entry name" value="HDOD"/>
    <property type="match status" value="1"/>
</dbReference>
<dbReference type="RefSeq" id="WP_011464771.1">
    <property type="nucleotide sequence ID" value="NC_007908.1"/>
</dbReference>
<dbReference type="SUPFAM" id="SSF109604">
    <property type="entry name" value="HD-domain/PDEase-like"/>
    <property type="match status" value="1"/>
</dbReference>
<reference evidence="7" key="1">
    <citation type="submission" date="2006-02" db="EMBL/GenBank/DDBJ databases">
        <title>Complete sequence of chromosome of Rhodoferax ferrireducens DSM 15236.</title>
        <authorList>
            <person name="Copeland A."/>
            <person name="Lucas S."/>
            <person name="Lapidus A."/>
            <person name="Barry K."/>
            <person name="Detter J.C."/>
            <person name="Glavina del Rio T."/>
            <person name="Hammon N."/>
            <person name="Israni S."/>
            <person name="Pitluck S."/>
            <person name="Brettin T."/>
            <person name="Bruce D."/>
            <person name="Han C."/>
            <person name="Tapia R."/>
            <person name="Gilna P."/>
            <person name="Kiss H."/>
            <person name="Schmutz J."/>
            <person name="Larimer F."/>
            <person name="Land M."/>
            <person name="Kyrpides N."/>
            <person name="Ivanova N."/>
            <person name="Richardson P."/>
        </authorList>
    </citation>
    <scope>NUCLEOTIDE SEQUENCE [LARGE SCALE GENOMIC DNA]</scope>
    <source>
        <strain evidence="7">ATCC BAA-621 / DSM 15236 / T118</strain>
    </source>
</reference>
<keyword evidence="6" id="KW-0418">Kinase</keyword>
<dbReference type="InterPro" id="IPR029016">
    <property type="entry name" value="GAF-like_dom_sf"/>
</dbReference>
<organism evidence="6 7">
    <name type="scientific">Albidiferax ferrireducens (strain ATCC BAA-621 / DSM 15236 / T118)</name>
    <name type="common">Rhodoferax ferrireducens</name>
    <dbReference type="NCBI Taxonomy" id="338969"/>
    <lineage>
        <taxon>Bacteria</taxon>
        <taxon>Pseudomonadati</taxon>
        <taxon>Pseudomonadota</taxon>
        <taxon>Betaproteobacteria</taxon>
        <taxon>Burkholderiales</taxon>
        <taxon>Comamonadaceae</taxon>
        <taxon>Rhodoferax</taxon>
    </lineage>
</organism>
<dbReference type="SUPFAM" id="SSF47384">
    <property type="entry name" value="Homodimeric domain of signal transducing histidine kinase"/>
    <property type="match status" value="1"/>
</dbReference>
<dbReference type="Gene3D" id="1.10.3210.10">
    <property type="entry name" value="Hypothetical protein af1432"/>
    <property type="match status" value="1"/>
</dbReference>
<dbReference type="InterPro" id="IPR003607">
    <property type="entry name" value="HD/PDEase_dom"/>
</dbReference>
<evidence type="ECO:0000313" key="7">
    <source>
        <dbReference type="Proteomes" id="UP000008332"/>
    </source>
</evidence>
<dbReference type="InterPro" id="IPR013976">
    <property type="entry name" value="HDOD"/>
</dbReference>
<dbReference type="GO" id="GO:0000155">
    <property type="term" value="F:phosphorelay sensor kinase activity"/>
    <property type="evidence" value="ECO:0007669"/>
    <property type="project" value="InterPro"/>
</dbReference>
<dbReference type="CDD" id="cd00075">
    <property type="entry name" value="HATPase"/>
    <property type="match status" value="1"/>
</dbReference>
<dbReference type="NCBIfam" id="TIGR00277">
    <property type="entry name" value="HDIG"/>
    <property type="match status" value="1"/>
</dbReference>
<dbReference type="SMART" id="SM00471">
    <property type="entry name" value="HDc"/>
    <property type="match status" value="1"/>
</dbReference>
<feature type="domain" description="Histidine kinase" evidence="4">
    <location>
        <begin position="490"/>
        <end position="701"/>
    </location>
</feature>
<dbReference type="InterPro" id="IPR006675">
    <property type="entry name" value="HDIG_dom"/>
</dbReference>
<accession>Q21VK0</accession>
<dbReference type="InterPro" id="IPR036097">
    <property type="entry name" value="HisK_dim/P_sf"/>
</dbReference>
<dbReference type="PRINTS" id="PR00344">
    <property type="entry name" value="BCTRLSENSOR"/>
</dbReference>
<dbReference type="SUPFAM" id="SSF55874">
    <property type="entry name" value="ATPase domain of HSP90 chaperone/DNA topoisomerase II/histidine kinase"/>
    <property type="match status" value="1"/>
</dbReference>
<sequence length="716" mass="77288">MSPNNQDIRNRLLVARLPSMPQILLKLIELCQADEAGMAELAKLIANDAGMTAKVLSVANSAAYHRGGNKVGLLQALGVLGSDMIKTLVISESVFQTFSGFPHSGSTDLRSFWKHSLTTAVVAREIAKKMAYPHAEEAYLAGLLHDVGRLALLAAAPNEYGFNFLAQDDASLCAVEQHTLQISHADAGAWLIERWNLDSFMADSILYHHESTMRLEAAHPLIRIIHLAQLLSNHDPALPLSANAGSLCKINLDDLSLICDGAAAQVKKAAEYLGIDLSGVDDLVAPPARALAAPVADPAQQRLTEEVRNMALSAELGQSFARQKGDTQLLDVVRQNARILFNLENTIIFLMNGSGQALVGVSFAEQQQRLAEFSIAMSGGGGIAGSALQRRLVFLERDGTRQGLAEEQLMRIFDADCLVCVPIASASRCLGMMVGGVPAWRIAELKYREKFLQSFGAQAATALEAATRDRGEIDQRIASLKEDYRESSRRVVHEVNNPLSIIKNYLGVLDDKLTRQEPVADELLILNEEIDRVGNIINEFAGVAPKTQAGATEINRVVNDLVRLFRESRFLPPSVQIVARMPEQIAEINGSADILKQILVNLLKNAVEALPRGGHIEIDNKGCVQRDGRAFFELCIKDDGPGIPAEVLAKLFSPVRSSKVGQNRGIGLSIVHSLVKKLDGLISCQSTGAGTAFEILLPARNAAAQGAAALSIKALA</sequence>